<reference evidence="3" key="1">
    <citation type="submission" date="2018-11" db="EMBL/GenBank/DDBJ databases">
        <authorList>
            <consortium name="Pathogen Informatics"/>
        </authorList>
    </citation>
    <scope>NUCLEOTIDE SEQUENCE</scope>
</reference>
<feature type="region of interest" description="Disordered" evidence="1">
    <location>
        <begin position="382"/>
        <end position="401"/>
    </location>
</feature>
<dbReference type="Proteomes" id="UP000784294">
    <property type="component" value="Unassembled WGS sequence"/>
</dbReference>
<feature type="transmembrane region" description="Helical" evidence="2">
    <location>
        <begin position="15"/>
        <end position="36"/>
    </location>
</feature>
<keyword evidence="4" id="KW-1185">Reference proteome</keyword>
<keyword evidence="2" id="KW-0812">Transmembrane</keyword>
<dbReference type="PANTHER" id="PTHR13568:SF6">
    <property type="entry name" value="TRANSMEMBRANE PROTEIN 185A"/>
    <property type="match status" value="1"/>
</dbReference>
<evidence type="ECO:0000256" key="1">
    <source>
        <dbReference type="SAM" id="MobiDB-lite"/>
    </source>
</evidence>
<accession>A0A3S5BCG3</accession>
<keyword evidence="2" id="KW-0472">Membrane</keyword>
<proteinExistence type="predicted"/>
<protein>
    <recommendedName>
        <fullName evidence="5">Transmembrane protein</fullName>
    </recommendedName>
</protein>
<feature type="transmembrane region" description="Helical" evidence="2">
    <location>
        <begin position="227"/>
        <end position="249"/>
    </location>
</feature>
<dbReference type="OrthoDB" id="72976at2759"/>
<dbReference type="InterPro" id="IPR019396">
    <property type="entry name" value="TM_Fragile-X-F-assoc"/>
</dbReference>
<evidence type="ECO:0000313" key="4">
    <source>
        <dbReference type="Proteomes" id="UP000784294"/>
    </source>
</evidence>
<evidence type="ECO:0000313" key="3">
    <source>
        <dbReference type="EMBL" id="VEL19396.1"/>
    </source>
</evidence>
<feature type="transmembrane region" description="Helical" evidence="2">
    <location>
        <begin position="93"/>
        <end position="114"/>
    </location>
</feature>
<organism evidence="3 4">
    <name type="scientific">Protopolystoma xenopodis</name>
    <dbReference type="NCBI Taxonomy" id="117903"/>
    <lineage>
        <taxon>Eukaryota</taxon>
        <taxon>Metazoa</taxon>
        <taxon>Spiralia</taxon>
        <taxon>Lophotrochozoa</taxon>
        <taxon>Platyhelminthes</taxon>
        <taxon>Monogenea</taxon>
        <taxon>Polyopisthocotylea</taxon>
        <taxon>Polystomatidea</taxon>
        <taxon>Polystomatidae</taxon>
        <taxon>Protopolystoma</taxon>
    </lineage>
</organism>
<keyword evidence="2" id="KW-1133">Transmembrane helix</keyword>
<evidence type="ECO:0000256" key="2">
    <source>
        <dbReference type="SAM" id="Phobius"/>
    </source>
</evidence>
<feature type="transmembrane region" description="Helical" evidence="2">
    <location>
        <begin position="269"/>
        <end position="290"/>
    </location>
</feature>
<sequence length="479" mass="53362">MTFPFCLETLNEGKFFISLCCFVWIALLSLWADGLLDISIWVAFSPLWLWKLVTFFGFLVGFMVWTINSRSVVPGPTAEASITLWDTSGIHHIHAMAVSMLFQLLVGLSELLICLRVSGMQKDISFFVVLSPLVLVGISGLAAYIFVFGKRRRRLTNLISRHSLINRGAAHTNAVSEAITFDLATGLTGVEVYTCDFTMELFIAANLIQVTLLIAQLERWIRWNWLSVFIPTYLMLSVCSILCIAWFILGLFSYINRSLFSQTNKWLPLVYATIYSMMVFPAFASSLLLGHRLDGLLAPDHASYTAISIPLLTSVLAYSFKCTFSGPGNPWWFGVKKNVTLLLFENSQTLQLYANTHIISRDRDKAPANAPSPPPIVVHRSGEAEVATQASPSASFTRPSYSPALETAHKEVAQQDIEQEGSQYLDDSDGRYLDYDGLEHSGDAGFLVSRKLLLSGVNPSNFRPFNQPKPHVHSLSLPD</sequence>
<feature type="compositionally biased region" description="Polar residues" evidence="1">
    <location>
        <begin position="388"/>
        <end position="400"/>
    </location>
</feature>
<dbReference type="AlphaFoldDB" id="A0A3S5BCG3"/>
<feature type="transmembrane region" description="Helical" evidence="2">
    <location>
        <begin position="197"/>
        <end position="215"/>
    </location>
</feature>
<evidence type="ECO:0008006" key="5">
    <source>
        <dbReference type="Google" id="ProtNLM"/>
    </source>
</evidence>
<dbReference type="PANTHER" id="PTHR13568">
    <property type="entry name" value="FAM11A, B PROTEIN"/>
    <property type="match status" value="1"/>
</dbReference>
<dbReference type="Pfam" id="PF10269">
    <property type="entry name" value="Tmemb_185A"/>
    <property type="match status" value="1"/>
</dbReference>
<name>A0A3S5BCG3_9PLAT</name>
<dbReference type="EMBL" id="CAAALY010041418">
    <property type="protein sequence ID" value="VEL19396.1"/>
    <property type="molecule type" value="Genomic_DNA"/>
</dbReference>
<comment type="caution">
    <text evidence="3">The sequence shown here is derived from an EMBL/GenBank/DDBJ whole genome shotgun (WGS) entry which is preliminary data.</text>
</comment>
<feature type="transmembrane region" description="Helical" evidence="2">
    <location>
        <begin position="126"/>
        <end position="147"/>
    </location>
</feature>
<gene>
    <name evidence="3" type="ORF">PXEA_LOCUS12836</name>
</gene>
<feature type="transmembrane region" description="Helical" evidence="2">
    <location>
        <begin position="48"/>
        <end position="67"/>
    </location>
</feature>